<gene>
    <name evidence="1" type="ORF">SPBR_07858</name>
</gene>
<comment type="caution">
    <text evidence="1">The sequence shown here is derived from an EMBL/GenBank/DDBJ whole genome shotgun (WGS) entry which is preliminary data.</text>
</comment>
<dbReference type="VEuPathDB" id="FungiDB:SPBR_07858"/>
<dbReference type="InterPro" id="IPR054208">
    <property type="entry name" value="DUF6914"/>
</dbReference>
<evidence type="ECO:0000313" key="1">
    <source>
        <dbReference type="EMBL" id="KIH89337.1"/>
    </source>
</evidence>
<reference evidence="1 2" key="1">
    <citation type="journal article" date="2014" name="BMC Genomics">
        <title>Comparative genomics of the major fungal agents of human and animal Sporotrichosis: Sporothrix schenckii and Sporothrix brasiliensis.</title>
        <authorList>
            <person name="Teixeira M.M."/>
            <person name="de Almeida L.G."/>
            <person name="Kubitschek-Barreira P."/>
            <person name="Alves F.L."/>
            <person name="Kioshima E.S."/>
            <person name="Abadio A.K."/>
            <person name="Fernandes L."/>
            <person name="Derengowski L.S."/>
            <person name="Ferreira K.S."/>
            <person name="Souza R.C."/>
            <person name="Ruiz J.C."/>
            <person name="de Andrade N.C."/>
            <person name="Paes H.C."/>
            <person name="Nicola A.M."/>
            <person name="Albuquerque P."/>
            <person name="Gerber A.L."/>
            <person name="Martins V.P."/>
            <person name="Peconick L.D."/>
            <person name="Neto A.V."/>
            <person name="Chaucanez C.B."/>
            <person name="Silva P.A."/>
            <person name="Cunha O.L."/>
            <person name="de Oliveira F.F."/>
            <person name="dos Santos T.C."/>
            <person name="Barros A.L."/>
            <person name="Soares M.A."/>
            <person name="de Oliveira L.M."/>
            <person name="Marini M.M."/>
            <person name="Villalobos-Duno H."/>
            <person name="Cunha M.M."/>
            <person name="de Hoog S."/>
            <person name="da Silveira J.F."/>
            <person name="Henrissat B."/>
            <person name="Nino-Vega G.A."/>
            <person name="Cisalpino P.S."/>
            <person name="Mora-Montes H.M."/>
            <person name="Almeida S.R."/>
            <person name="Stajich J.E."/>
            <person name="Lopes-Bezerra L.M."/>
            <person name="Vasconcelos A.T."/>
            <person name="Felipe M.S."/>
        </authorList>
    </citation>
    <scope>NUCLEOTIDE SEQUENCE [LARGE SCALE GENOMIC DNA]</scope>
    <source>
        <strain evidence="1 2">5110</strain>
    </source>
</reference>
<dbReference type="HOGENOM" id="CLU_095770_2_0_1"/>
<dbReference type="EMBL" id="AWTV01000009">
    <property type="protein sequence ID" value="KIH89337.1"/>
    <property type="molecule type" value="Genomic_DNA"/>
</dbReference>
<dbReference type="Proteomes" id="UP000031575">
    <property type="component" value="Unassembled WGS sequence"/>
</dbReference>
<dbReference type="GeneID" id="63681033"/>
<name>A0A0C2IWG6_9PEZI</name>
<dbReference type="AlphaFoldDB" id="A0A0C2IWG6"/>
<dbReference type="Pfam" id="PF21858">
    <property type="entry name" value="DUF6914"/>
    <property type="match status" value="1"/>
</dbReference>
<keyword evidence="2" id="KW-1185">Reference proteome</keyword>
<dbReference type="RefSeq" id="XP_040617347.1">
    <property type="nucleotide sequence ID" value="XM_040766112.1"/>
</dbReference>
<dbReference type="OrthoDB" id="2679825at2759"/>
<proteinExistence type="predicted"/>
<organism evidence="1 2">
    <name type="scientific">Sporothrix brasiliensis 5110</name>
    <dbReference type="NCBI Taxonomy" id="1398154"/>
    <lineage>
        <taxon>Eukaryota</taxon>
        <taxon>Fungi</taxon>
        <taxon>Dikarya</taxon>
        <taxon>Ascomycota</taxon>
        <taxon>Pezizomycotina</taxon>
        <taxon>Sordariomycetes</taxon>
        <taxon>Sordariomycetidae</taxon>
        <taxon>Ophiostomatales</taxon>
        <taxon>Ophiostomataceae</taxon>
        <taxon>Sporothrix</taxon>
    </lineage>
</organism>
<accession>A0A0C2IWG6</accession>
<protein>
    <submittedName>
        <fullName evidence="1">Uncharacterized protein</fullName>
    </submittedName>
</protein>
<evidence type="ECO:0000313" key="2">
    <source>
        <dbReference type="Proteomes" id="UP000031575"/>
    </source>
</evidence>
<sequence length="196" mass="21937">MHIKKKNKDRLYVCLYVRGGKAKMPGGEDRFHWALVVAPKHQQHDICTRSTVVGRRFHAKEDMSRVPYTWTVTAEDEQLGTHQSARLLTRVLVGKVGNRTALEATLRGIPVRDGQAGYDGWNCVAWVAEALAALGADGNDALSAAMLDWERVRRQALSYTDGKIASHRFDGQPAAYTFVQDEVPTYDLMVDREVVP</sequence>